<dbReference type="Gene3D" id="3.40.50.300">
    <property type="entry name" value="P-loop containing nucleotide triphosphate hydrolases"/>
    <property type="match status" value="2"/>
</dbReference>
<protein>
    <submittedName>
        <fullName evidence="2">SMC family ATPase</fullName>
    </submittedName>
</protein>
<dbReference type="EMBL" id="CP048877">
    <property type="protein sequence ID" value="QIJ71396.1"/>
    <property type="molecule type" value="Genomic_DNA"/>
</dbReference>
<dbReference type="Proteomes" id="UP000502179">
    <property type="component" value="Chromosome"/>
</dbReference>
<dbReference type="SUPFAM" id="SSF52540">
    <property type="entry name" value="P-loop containing nucleoside triphosphate hydrolases"/>
    <property type="match status" value="1"/>
</dbReference>
<dbReference type="Pfam" id="PF13558">
    <property type="entry name" value="SbcC_Walker_B"/>
    <property type="match status" value="1"/>
</dbReference>
<sequence length="1021" mass="118778">MKPLELTISGLHSYREPVKIDFSPAIEAQIFGIFGHTGGGKSTILDAITLALFGRTDRLGRSLKEAINPHCRELSVSLTFEVAGKVFKVSRTIPREGRSRVLLWGKQEDRLQEIAEKDQEVSRKLDSVLGIAFEDFIRMVILPQGKFDRFLFLRPEERARMLGRILNLERLGEPLYERVREECQRHLRELEGLKGQLEALRWATPEALTKLNRRIKALAWGREHLDRKLKKISQRLSRLKELKEWLEQEQRLEFELKTLTREAPKIKELKTKLRLAQALAPHSRDLKRLRDIDTDIDREQKTKERLLTQLNKAQERLKKAEEQYESFEKRYSEELENLSARAEKAQRALKLEERRQKANEEIKNLHGHLKGILAEIDQVKKQQHRLQQGLWSLEAREKKISLELAQLKFGKKEKELLKLLEASPLSEALALEKTWREKRKRQKEIKEALEERGHRLAQEFNLSFVEAGNLLQQIKGLLDRLQQEKERLLLEIQAREIINQLAENLKAGFPCPVCGSREHPSPAQKKEDTETSQRLRALEDRIKKIKRFLEEAEGLAQDETRLKALVEEITLLGERTNQIRSEIINQTGLPPLFSLTDLQREKERLLNLHYQETDLREESRRVLEQLGRVQQEALHLQEKLVRLGQEKEQLSVRLKERQRELAELNQEIRELTGKVSPDKLIIKIQTQMEELNREKNKLKEEVTELRQHSQGLEKKAAEIREHLNQLYKEKKTLLTQAEELKSRFKATLEELYQLLLPPEVMKELEEQIQSFEKRQTSLASRLEEVRRKINDLGPGLSPEEIPTLEDLKTRLEKAIGWLNQQVGRTTEAERRLREALKQRKDLLRQEKEIRAASELAHELKRLIQGKALVKFATRFYLAQVVSLANQMLEDLSGGRLFLAPPDEELNLAIHDLSAGNVRSVKTLSGGERFLVSFSLALGLSGYIQAQRAKPINFFFVDEGFGSLDADLQQQVAKVLERMLAEGRVVGLITHLEAFREIVPAYFWVEKDPQHGSRVRFIKNFV</sequence>
<accession>A0A6G7PV10</accession>
<dbReference type="RefSeq" id="WP_166031617.1">
    <property type="nucleotide sequence ID" value="NZ_CP048877.1"/>
</dbReference>
<dbReference type="GO" id="GO:0016887">
    <property type="term" value="F:ATP hydrolysis activity"/>
    <property type="evidence" value="ECO:0007669"/>
    <property type="project" value="InterPro"/>
</dbReference>
<dbReference type="PANTHER" id="PTHR32114:SF2">
    <property type="entry name" value="ABC TRANSPORTER ABCH.3"/>
    <property type="match status" value="1"/>
</dbReference>
<organism evidence="2 3">
    <name type="scientific">Thermosulfuriphilus ammonigenes</name>
    <dbReference type="NCBI Taxonomy" id="1936021"/>
    <lineage>
        <taxon>Bacteria</taxon>
        <taxon>Pseudomonadati</taxon>
        <taxon>Thermodesulfobacteriota</taxon>
        <taxon>Thermodesulfobacteria</taxon>
        <taxon>Thermodesulfobacteriales</taxon>
        <taxon>Thermodesulfobacteriaceae</taxon>
        <taxon>Thermosulfuriphilus</taxon>
    </lineage>
</organism>
<dbReference type="KEGG" id="tav:G4V39_03500"/>
<feature type="domain" description="Rad50/SbcC-type AAA" evidence="1">
    <location>
        <begin position="5"/>
        <end position="262"/>
    </location>
</feature>
<evidence type="ECO:0000313" key="2">
    <source>
        <dbReference type="EMBL" id="QIJ71396.1"/>
    </source>
</evidence>
<gene>
    <name evidence="2" type="ORF">G4V39_03500</name>
</gene>
<evidence type="ECO:0000313" key="3">
    <source>
        <dbReference type="Proteomes" id="UP000502179"/>
    </source>
</evidence>
<dbReference type="InterPro" id="IPR027417">
    <property type="entry name" value="P-loop_NTPase"/>
</dbReference>
<dbReference type="InterPro" id="IPR038729">
    <property type="entry name" value="Rad50/SbcC_AAA"/>
</dbReference>
<dbReference type="PANTHER" id="PTHR32114">
    <property type="entry name" value="ABC TRANSPORTER ABCH.3"/>
    <property type="match status" value="1"/>
</dbReference>
<evidence type="ECO:0000259" key="1">
    <source>
        <dbReference type="Pfam" id="PF13476"/>
    </source>
</evidence>
<dbReference type="AlphaFoldDB" id="A0A6G7PV10"/>
<proteinExistence type="predicted"/>
<keyword evidence="3" id="KW-1185">Reference proteome</keyword>
<reference evidence="2 3" key="1">
    <citation type="submission" date="2020-02" db="EMBL/GenBank/DDBJ databases">
        <title>Genome analysis of Thermosulfuriphilus ammonigenes ST65T, an anaerobic thermophilic chemolithoautotrophic bacterium isolated from a deep-sea hydrothermal vent.</title>
        <authorList>
            <person name="Slobodkina G."/>
            <person name="Allioux M."/>
            <person name="Merkel A."/>
            <person name="Alain K."/>
            <person name="Jebbar M."/>
            <person name="Slobodkin A."/>
        </authorList>
    </citation>
    <scope>NUCLEOTIDE SEQUENCE [LARGE SCALE GENOMIC DNA]</scope>
    <source>
        <strain evidence="2 3">ST65</strain>
    </source>
</reference>
<dbReference type="Gene3D" id="1.10.287.1490">
    <property type="match status" value="1"/>
</dbReference>
<dbReference type="GO" id="GO:0006302">
    <property type="term" value="P:double-strand break repair"/>
    <property type="evidence" value="ECO:0007669"/>
    <property type="project" value="InterPro"/>
</dbReference>
<name>A0A6G7PV10_9BACT</name>
<dbReference type="Pfam" id="PF13476">
    <property type="entry name" value="AAA_23"/>
    <property type="match status" value="1"/>
</dbReference>